<proteinExistence type="inferred from homology"/>
<evidence type="ECO:0000256" key="8">
    <source>
        <dbReference type="ARBA" id="ARBA00023002"/>
    </source>
</evidence>
<comment type="subcellular location">
    <subcellularLocation>
        <location evidence="2">Membrane</location>
    </subcellularLocation>
</comment>
<dbReference type="GO" id="GO:0016020">
    <property type="term" value="C:membrane"/>
    <property type="evidence" value="ECO:0007669"/>
    <property type="project" value="UniProtKB-SubCell"/>
</dbReference>
<dbReference type="InterPro" id="IPR001128">
    <property type="entry name" value="Cyt_P450"/>
</dbReference>
<dbReference type="GO" id="GO:0004497">
    <property type="term" value="F:monooxygenase activity"/>
    <property type="evidence" value="ECO:0007669"/>
    <property type="project" value="UniProtKB-KW"/>
</dbReference>
<dbReference type="EMBL" id="FWEW01001890">
    <property type="protein sequence ID" value="SLM37762.1"/>
    <property type="molecule type" value="Genomic_DNA"/>
</dbReference>
<dbReference type="GO" id="GO:0020037">
    <property type="term" value="F:heme binding"/>
    <property type="evidence" value="ECO:0007669"/>
    <property type="project" value="InterPro"/>
</dbReference>
<dbReference type="AlphaFoldDB" id="A0A1W5D466"/>
<evidence type="ECO:0000256" key="4">
    <source>
        <dbReference type="ARBA" id="ARBA00022617"/>
    </source>
</evidence>
<accession>A0A1W5D466</accession>
<organism evidence="14 15">
    <name type="scientific">Lasallia pustulata</name>
    <dbReference type="NCBI Taxonomy" id="136370"/>
    <lineage>
        <taxon>Eukaryota</taxon>
        <taxon>Fungi</taxon>
        <taxon>Dikarya</taxon>
        <taxon>Ascomycota</taxon>
        <taxon>Pezizomycotina</taxon>
        <taxon>Lecanoromycetes</taxon>
        <taxon>OSLEUM clade</taxon>
        <taxon>Umbilicariomycetidae</taxon>
        <taxon>Umbilicariales</taxon>
        <taxon>Umbilicariaceae</taxon>
        <taxon>Lasallia</taxon>
    </lineage>
</organism>
<dbReference type="PRINTS" id="PR00463">
    <property type="entry name" value="EP450I"/>
</dbReference>
<evidence type="ECO:0000256" key="6">
    <source>
        <dbReference type="ARBA" id="ARBA00022723"/>
    </source>
</evidence>
<dbReference type="InterPro" id="IPR002401">
    <property type="entry name" value="Cyt_P450_E_grp-I"/>
</dbReference>
<name>A0A1W5D466_9LECA</name>
<keyword evidence="4 12" id="KW-0349">Heme</keyword>
<dbReference type="GO" id="GO:1902181">
    <property type="term" value="P:verruculogen biosynthetic process"/>
    <property type="evidence" value="ECO:0007669"/>
    <property type="project" value="UniProtKB-ARBA"/>
</dbReference>
<evidence type="ECO:0000256" key="13">
    <source>
        <dbReference type="SAM" id="Phobius"/>
    </source>
</evidence>
<evidence type="ECO:0000256" key="3">
    <source>
        <dbReference type="ARBA" id="ARBA00010617"/>
    </source>
</evidence>
<dbReference type="InterPro" id="IPR050121">
    <property type="entry name" value="Cytochrome_P450_monoxygenase"/>
</dbReference>
<keyword evidence="8" id="KW-0560">Oxidoreductase</keyword>
<dbReference type="PRINTS" id="PR00385">
    <property type="entry name" value="P450"/>
</dbReference>
<feature type="transmembrane region" description="Helical" evidence="13">
    <location>
        <begin position="33"/>
        <end position="52"/>
    </location>
</feature>
<dbReference type="PANTHER" id="PTHR24305">
    <property type="entry name" value="CYTOCHROME P450"/>
    <property type="match status" value="1"/>
</dbReference>
<keyword evidence="15" id="KW-1185">Reference proteome</keyword>
<dbReference type="InterPro" id="IPR036396">
    <property type="entry name" value="Cyt_P450_sf"/>
</dbReference>
<reference evidence="15" key="1">
    <citation type="submission" date="2017-03" db="EMBL/GenBank/DDBJ databases">
        <authorList>
            <person name="Sharma R."/>
            <person name="Thines M."/>
        </authorList>
    </citation>
    <scope>NUCLEOTIDE SEQUENCE [LARGE SCALE GENOMIC DNA]</scope>
</reference>
<evidence type="ECO:0000256" key="12">
    <source>
        <dbReference type="PIRSR" id="PIRSR602401-1"/>
    </source>
</evidence>
<evidence type="ECO:0000256" key="11">
    <source>
        <dbReference type="ARBA" id="ARBA00023136"/>
    </source>
</evidence>
<feature type="binding site" description="axial binding residue" evidence="12">
    <location>
        <position position="481"/>
    </location>
    <ligand>
        <name>heme</name>
        <dbReference type="ChEBI" id="CHEBI:30413"/>
    </ligand>
    <ligandPart>
        <name>Fe</name>
        <dbReference type="ChEBI" id="CHEBI:18248"/>
    </ligandPart>
</feature>
<evidence type="ECO:0000313" key="15">
    <source>
        <dbReference type="Proteomes" id="UP000192927"/>
    </source>
</evidence>
<dbReference type="Gene3D" id="1.10.630.10">
    <property type="entry name" value="Cytochrome P450"/>
    <property type="match status" value="1"/>
</dbReference>
<evidence type="ECO:0000256" key="10">
    <source>
        <dbReference type="ARBA" id="ARBA00023033"/>
    </source>
</evidence>
<sequence length="537" mass="60116">MVSWLSNGLLAAAGIATHLGYFNRGEHHLYSTIYLQIFFAVFATALAFAVHVDGEPLAQAIAKVASSAGFYLGGLYTSLLVYRTVFHPLNKFPGPFGFRISNLWFSLQLGNGDGHKKLLKLHEKYGDFLRTGSSDLSIANPNAIAVVYGTKSKCTRAAWYDNLYPMVSLQTVRQKNVHSRRRRLWSTAFSDKALRGYETRIMGYQDRLLAQLATIGRQPVNVTKWFNLYSFDIMGDLAFATSFNMLESTEEHFAVKVLDKGLEPVGWMLPTWMFRLLVAIPGLANDFVRFVKYCNQRLDERMKMTVNTPDVMATLLGPWKEKTPTGTGLSDLQGDCQLIIVAGSDTTSATLTHLFYELAKNPDHVLKLRDELASHRASGSDLSHQQIKNLDHLNAVINETLRLYPVAPMGLARLTPPEGIEIEETYIPGNMTVSCPQYVIGRSENIYADAKAFVPERWYSKPEMIKDKSAFAPFSTGTYDCIGKQLALLSLRTVIAKLIMDFDVSFAPGDNGEYFAKNTTQHFTWGLAELNLVLTKR</sequence>
<keyword evidence="7 13" id="KW-1133">Transmembrane helix</keyword>
<dbReference type="CDD" id="cd11061">
    <property type="entry name" value="CYP67-like"/>
    <property type="match status" value="1"/>
</dbReference>
<keyword evidence="6 12" id="KW-0479">Metal-binding</keyword>
<evidence type="ECO:0000256" key="1">
    <source>
        <dbReference type="ARBA" id="ARBA00001971"/>
    </source>
</evidence>
<evidence type="ECO:0000313" key="14">
    <source>
        <dbReference type="EMBL" id="SLM37762.1"/>
    </source>
</evidence>
<keyword evidence="11 13" id="KW-0472">Membrane</keyword>
<protein>
    <submittedName>
        <fullName evidence="14">Cytochrome p450</fullName>
    </submittedName>
</protein>
<feature type="transmembrane region" description="Helical" evidence="13">
    <location>
        <begin position="64"/>
        <end position="82"/>
    </location>
</feature>
<dbReference type="GO" id="GO:0005506">
    <property type="term" value="F:iron ion binding"/>
    <property type="evidence" value="ECO:0007669"/>
    <property type="project" value="InterPro"/>
</dbReference>
<keyword evidence="5 13" id="KW-0812">Transmembrane</keyword>
<dbReference type="FunFam" id="1.10.630.10:FF:000063">
    <property type="entry name" value="Cytochrome P450 monooxygenase"/>
    <property type="match status" value="1"/>
</dbReference>
<dbReference type="Proteomes" id="UP000192927">
    <property type="component" value="Unassembled WGS sequence"/>
</dbReference>
<dbReference type="PANTHER" id="PTHR24305:SF112">
    <property type="entry name" value="L-ORNITHINE-N5-MONOOXYGENASE (EUROFUNG)"/>
    <property type="match status" value="1"/>
</dbReference>
<dbReference type="SUPFAM" id="SSF48264">
    <property type="entry name" value="Cytochrome P450"/>
    <property type="match status" value="1"/>
</dbReference>
<comment type="similarity">
    <text evidence="3">Belongs to the cytochrome P450 family.</text>
</comment>
<dbReference type="GO" id="GO:0016705">
    <property type="term" value="F:oxidoreductase activity, acting on paired donors, with incorporation or reduction of molecular oxygen"/>
    <property type="evidence" value="ECO:0007669"/>
    <property type="project" value="InterPro"/>
</dbReference>
<dbReference type="Pfam" id="PF00067">
    <property type="entry name" value="p450"/>
    <property type="match status" value="1"/>
</dbReference>
<comment type="cofactor">
    <cofactor evidence="1 12">
        <name>heme</name>
        <dbReference type="ChEBI" id="CHEBI:30413"/>
    </cofactor>
</comment>
<keyword evidence="9 12" id="KW-0408">Iron</keyword>
<evidence type="ECO:0000256" key="5">
    <source>
        <dbReference type="ARBA" id="ARBA00022692"/>
    </source>
</evidence>
<keyword evidence="10" id="KW-0503">Monooxygenase</keyword>
<evidence type="ECO:0000256" key="2">
    <source>
        <dbReference type="ARBA" id="ARBA00004370"/>
    </source>
</evidence>
<evidence type="ECO:0000256" key="7">
    <source>
        <dbReference type="ARBA" id="ARBA00022989"/>
    </source>
</evidence>
<evidence type="ECO:0000256" key="9">
    <source>
        <dbReference type="ARBA" id="ARBA00023004"/>
    </source>
</evidence>